<evidence type="ECO:0000256" key="1">
    <source>
        <dbReference type="SAM" id="Phobius"/>
    </source>
</evidence>
<gene>
    <name evidence="2" type="ORF">BOX37_13690</name>
</gene>
<protein>
    <submittedName>
        <fullName evidence="2">Uncharacterized protein</fullName>
    </submittedName>
</protein>
<dbReference type="OrthoDB" id="4559029at2"/>
<evidence type="ECO:0000313" key="3">
    <source>
        <dbReference type="Proteomes" id="UP000183810"/>
    </source>
</evidence>
<keyword evidence="3" id="KW-1185">Reference proteome</keyword>
<keyword evidence="1" id="KW-0472">Membrane</keyword>
<keyword evidence="1" id="KW-0812">Transmembrane</keyword>
<feature type="transmembrane region" description="Helical" evidence="1">
    <location>
        <begin position="35"/>
        <end position="59"/>
    </location>
</feature>
<keyword evidence="1" id="KW-1133">Transmembrane helix</keyword>
<dbReference type="RefSeq" id="WP_071928011.1">
    <property type="nucleotide sequence ID" value="NZ_CP018082.1"/>
</dbReference>
<organism evidence="2 3">
    <name type="scientific">Nocardia mangyaensis</name>
    <dbReference type="NCBI Taxonomy" id="2213200"/>
    <lineage>
        <taxon>Bacteria</taxon>
        <taxon>Bacillati</taxon>
        <taxon>Actinomycetota</taxon>
        <taxon>Actinomycetes</taxon>
        <taxon>Mycobacteriales</taxon>
        <taxon>Nocardiaceae</taxon>
        <taxon>Nocardia</taxon>
    </lineage>
</organism>
<feature type="transmembrane region" description="Helical" evidence="1">
    <location>
        <begin position="66"/>
        <end position="87"/>
    </location>
</feature>
<dbReference type="EMBL" id="CP018082">
    <property type="protein sequence ID" value="APE34827.1"/>
    <property type="molecule type" value="Genomic_DNA"/>
</dbReference>
<name>A0A1J0VS10_9NOCA</name>
<dbReference type="AlphaFoldDB" id="A0A1J0VS10"/>
<evidence type="ECO:0000313" key="2">
    <source>
        <dbReference type="EMBL" id="APE34827.1"/>
    </source>
</evidence>
<dbReference type="KEGG" id="nsl:BOX37_13690"/>
<feature type="transmembrane region" description="Helical" evidence="1">
    <location>
        <begin position="107"/>
        <end position="127"/>
    </location>
</feature>
<reference evidence="2" key="1">
    <citation type="submission" date="2016-11" db="EMBL/GenBank/DDBJ databases">
        <authorList>
            <person name="Jaros S."/>
            <person name="Januszkiewicz K."/>
            <person name="Wedrychowicz H."/>
        </authorList>
    </citation>
    <scope>NUCLEOTIDE SEQUENCE [LARGE SCALE GENOMIC DNA]</scope>
    <source>
        <strain evidence="2">Y48</strain>
    </source>
</reference>
<accession>A0A1J0VS10</accession>
<sequence length="135" mass="14601">MTATRVLLLLSGIWLGWYGMTLVLELGPADQISLAWWFAAGILLHDAVLAPLCAGLGLAARRILPVSWWAPVTVGAVCTLTLAVLSIPVVGREDANPANPTVLDRNFGMGLLVAIGTVWTLVAFDLGRRWYRARH</sequence>
<dbReference type="Proteomes" id="UP000183810">
    <property type="component" value="Chromosome"/>
</dbReference>
<proteinExistence type="predicted"/>